<evidence type="ECO:0000313" key="14">
    <source>
        <dbReference type="EMBL" id="PJJ73290.1"/>
    </source>
</evidence>
<evidence type="ECO:0000256" key="5">
    <source>
        <dbReference type="ARBA" id="ARBA00022692"/>
    </source>
</evidence>
<keyword evidence="8 9" id="KW-0975">Bacterial flagellum</keyword>
<comment type="similarity">
    <text evidence="3 9">Belongs to the FliF family.</text>
</comment>
<comment type="caution">
    <text evidence="14">The sequence shown here is derived from an EMBL/GenBank/DDBJ whole genome shotgun (WGS) entry which is preliminary data.</text>
</comment>
<dbReference type="InterPro" id="IPR006182">
    <property type="entry name" value="FliF_N_dom"/>
</dbReference>
<accession>A0A2M9CN12</accession>
<dbReference type="Proteomes" id="UP000228758">
    <property type="component" value="Unassembled WGS sequence"/>
</dbReference>
<dbReference type="OrthoDB" id="9807026at2"/>
<dbReference type="PIRSF" id="PIRSF004862">
    <property type="entry name" value="FliF"/>
    <property type="match status" value="1"/>
</dbReference>
<evidence type="ECO:0000259" key="12">
    <source>
        <dbReference type="Pfam" id="PF01514"/>
    </source>
</evidence>
<keyword evidence="14" id="KW-0282">Flagellum</keyword>
<feature type="domain" description="Flagellar M-ring N-terminal" evidence="12">
    <location>
        <begin position="46"/>
        <end position="220"/>
    </location>
</feature>
<dbReference type="Pfam" id="PF08345">
    <property type="entry name" value="YscJ_FliF_C"/>
    <property type="match status" value="1"/>
</dbReference>
<keyword evidence="14" id="KW-0969">Cilium</keyword>
<keyword evidence="14" id="KW-0966">Cell projection</keyword>
<dbReference type="InterPro" id="IPR045851">
    <property type="entry name" value="AMP-bd_C_sf"/>
</dbReference>
<evidence type="ECO:0000256" key="7">
    <source>
        <dbReference type="ARBA" id="ARBA00023136"/>
    </source>
</evidence>
<dbReference type="RefSeq" id="WP_100365395.1">
    <property type="nucleotide sequence ID" value="NZ_PGFF01000001.1"/>
</dbReference>
<evidence type="ECO:0000256" key="8">
    <source>
        <dbReference type="ARBA" id="ARBA00023143"/>
    </source>
</evidence>
<dbReference type="InterPro" id="IPR013556">
    <property type="entry name" value="Flag_M-ring_C"/>
</dbReference>
<feature type="compositionally biased region" description="Polar residues" evidence="10">
    <location>
        <begin position="324"/>
        <end position="334"/>
    </location>
</feature>
<dbReference type="PRINTS" id="PR01009">
    <property type="entry name" value="FLGMRINGFLIF"/>
</dbReference>
<comment type="function">
    <text evidence="9">The M ring may be actively involved in energy transduction.</text>
</comment>
<evidence type="ECO:0000259" key="13">
    <source>
        <dbReference type="Pfam" id="PF08345"/>
    </source>
</evidence>
<dbReference type="InterPro" id="IPR000067">
    <property type="entry name" value="FlgMring_FliF"/>
</dbReference>
<keyword evidence="4" id="KW-1003">Cell membrane</keyword>
<dbReference type="Pfam" id="PF01514">
    <property type="entry name" value="YscJ_FliF"/>
    <property type="match status" value="1"/>
</dbReference>
<evidence type="ECO:0000256" key="11">
    <source>
        <dbReference type="SAM" id="Phobius"/>
    </source>
</evidence>
<feature type="transmembrane region" description="Helical" evidence="11">
    <location>
        <begin position="424"/>
        <end position="445"/>
    </location>
</feature>
<evidence type="ECO:0000256" key="6">
    <source>
        <dbReference type="ARBA" id="ARBA00022989"/>
    </source>
</evidence>
<dbReference type="PANTHER" id="PTHR30046">
    <property type="entry name" value="FLAGELLAR M-RING PROTEIN"/>
    <property type="match status" value="1"/>
</dbReference>
<evidence type="ECO:0000256" key="10">
    <source>
        <dbReference type="SAM" id="MobiDB-lite"/>
    </source>
</evidence>
<keyword evidence="5 11" id="KW-0812">Transmembrane</keyword>
<dbReference type="NCBIfam" id="TIGR00206">
    <property type="entry name" value="fliF"/>
    <property type="match status" value="1"/>
</dbReference>
<proteinExistence type="inferred from homology"/>
<feature type="transmembrane region" description="Helical" evidence="11">
    <location>
        <begin position="21"/>
        <end position="45"/>
    </location>
</feature>
<evidence type="ECO:0000256" key="9">
    <source>
        <dbReference type="PIRNR" id="PIRNR004862"/>
    </source>
</evidence>
<feature type="region of interest" description="Disordered" evidence="10">
    <location>
        <begin position="298"/>
        <end position="334"/>
    </location>
</feature>
<evidence type="ECO:0000256" key="2">
    <source>
        <dbReference type="ARBA" id="ARBA00004651"/>
    </source>
</evidence>
<evidence type="ECO:0000313" key="15">
    <source>
        <dbReference type="Proteomes" id="UP000228758"/>
    </source>
</evidence>
<dbReference type="EMBL" id="PGFF01000001">
    <property type="protein sequence ID" value="PJJ73290.1"/>
    <property type="molecule type" value="Genomic_DNA"/>
</dbReference>
<dbReference type="GO" id="GO:0005886">
    <property type="term" value="C:plasma membrane"/>
    <property type="evidence" value="ECO:0007669"/>
    <property type="project" value="UniProtKB-SubCell"/>
</dbReference>
<name>A0A2M9CN12_9MICO</name>
<dbReference type="AlphaFoldDB" id="A0A2M9CN12"/>
<dbReference type="PANTHER" id="PTHR30046:SF0">
    <property type="entry name" value="FLAGELLAR M-RING PROTEIN"/>
    <property type="match status" value="1"/>
</dbReference>
<dbReference type="GO" id="GO:0071973">
    <property type="term" value="P:bacterial-type flagellum-dependent cell motility"/>
    <property type="evidence" value="ECO:0007669"/>
    <property type="project" value="InterPro"/>
</dbReference>
<gene>
    <name evidence="14" type="ORF">CLV46_2876</name>
</gene>
<comment type="subcellular location">
    <subcellularLocation>
        <location evidence="1 9">Bacterial flagellum basal body</location>
    </subcellularLocation>
    <subcellularLocation>
        <location evidence="2">Cell membrane</location>
        <topology evidence="2">Multi-pass membrane protein</topology>
    </subcellularLocation>
</comment>
<evidence type="ECO:0000256" key="1">
    <source>
        <dbReference type="ARBA" id="ARBA00004117"/>
    </source>
</evidence>
<dbReference type="InterPro" id="IPR043427">
    <property type="entry name" value="YscJ/FliF"/>
</dbReference>
<reference evidence="14 15" key="1">
    <citation type="submission" date="2017-11" db="EMBL/GenBank/DDBJ databases">
        <title>Genomic Encyclopedia of Archaeal and Bacterial Type Strains, Phase II (KMG-II): From Individual Species to Whole Genera.</title>
        <authorList>
            <person name="Goeker M."/>
        </authorList>
    </citation>
    <scope>NUCLEOTIDE SEQUENCE [LARGE SCALE GENOMIC DNA]</scope>
    <source>
        <strain evidence="14 15">DSM 27393</strain>
    </source>
</reference>
<protein>
    <recommendedName>
        <fullName evidence="9">Flagellar M-ring protein</fullName>
    </recommendedName>
</protein>
<feature type="domain" description="Flagellar M-ring C-terminal" evidence="13">
    <location>
        <begin position="249"/>
        <end position="397"/>
    </location>
</feature>
<keyword evidence="7 11" id="KW-0472">Membrane</keyword>
<keyword evidence="6 11" id="KW-1133">Transmembrane helix</keyword>
<dbReference type="Gene3D" id="3.30.300.30">
    <property type="match status" value="1"/>
</dbReference>
<organism evidence="14 15">
    <name type="scientific">Diaminobutyricimonas aerilata</name>
    <dbReference type="NCBI Taxonomy" id="1162967"/>
    <lineage>
        <taxon>Bacteria</taxon>
        <taxon>Bacillati</taxon>
        <taxon>Actinomycetota</taxon>
        <taxon>Actinomycetes</taxon>
        <taxon>Micrococcales</taxon>
        <taxon>Microbacteriaceae</taxon>
        <taxon>Diaminobutyricimonas</taxon>
    </lineage>
</organism>
<keyword evidence="15" id="KW-1185">Reference proteome</keyword>
<dbReference type="GO" id="GO:0009431">
    <property type="term" value="C:bacterial-type flagellum basal body, MS ring"/>
    <property type="evidence" value="ECO:0007669"/>
    <property type="project" value="InterPro"/>
</dbReference>
<dbReference type="GO" id="GO:0003774">
    <property type="term" value="F:cytoskeletal motor activity"/>
    <property type="evidence" value="ECO:0007669"/>
    <property type="project" value="InterPro"/>
</dbReference>
<evidence type="ECO:0000256" key="4">
    <source>
        <dbReference type="ARBA" id="ARBA00022475"/>
    </source>
</evidence>
<sequence length="533" mass="54770">MPAQVTGVFRRLAHAVREFTVAQRTIALIGLAAVVLGGIALGTWLTRPAFAPLFSGLAASDASEIVDQLRTDGVPYELTDGGSTIMVPADRVDQERLQAASAGLPSADTGGYALLDSMGVTSSEFQQSVTYKRALEGELATTIEALEGVSTASVRLAIPEETVFVEEAADPTASVFVDTERGVTLTSEQVQAIVHLTSASVDRLDPDNVAVVDAEGTVLSSVGVGAAGGAAQQASDYEKRVQESVQSMLDRVVGSGNATVVVTADMSAETAQRVEETFTTPEGAPVLNESTTSENYAGGAGGGATGVLGPDNIAVPGGADGQGEFTSDSATRNNAVNKVTETRNIPAGAIDRQTVSVALNEEALDGVSAASIQDLVVAAAGIDIQRGDAVTVESVPFTTAGADEAAAALAEERAAEERAATTSLITTGIVVLGAILLLITVIAIVRRARRRATDLGPLDAGALDPLVDDTTAQLESAGITLPMPTLPTAPTEALVLEPTPIDRVRADVDALASASPERTAEFLRNLMDDRQPV</sequence>
<evidence type="ECO:0000256" key="3">
    <source>
        <dbReference type="ARBA" id="ARBA00007971"/>
    </source>
</evidence>